<feature type="chain" id="PRO_5045813565" evidence="8">
    <location>
        <begin position="24"/>
        <end position="464"/>
    </location>
</feature>
<dbReference type="PROSITE" id="PS51257">
    <property type="entry name" value="PROKAR_LIPOPROTEIN"/>
    <property type="match status" value="1"/>
</dbReference>
<evidence type="ECO:0000256" key="8">
    <source>
        <dbReference type="SAM" id="SignalP"/>
    </source>
</evidence>
<evidence type="ECO:0000256" key="7">
    <source>
        <dbReference type="ARBA" id="ARBA00023237"/>
    </source>
</evidence>
<dbReference type="NCBIfam" id="TIGR01844">
    <property type="entry name" value="type_I_sec_TolC"/>
    <property type="match status" value="1"/>
</dbReference>
<evidence type="ECO:0000256" key="4">
    <source>
        <dbReference type="ARBA" id="ARBA00022452"/>
    </source>
</evidence>
<dbReference type="Pfam" id="PF02321">
    <property type="entry name" value="OEP"/>
    <property type="match status" value="2"/>
</dbReference>
<dbReference type="Gene3D" id="1.20.1600.10">
    <property type="entry name" value="Outer membrane efflux proteins (OEP)"/>
    <property type="match status" value="1"/>
</dbReference>
<name>A0ABW9G541_9GAMM</name>
<dbReference type="NCBIfam" id="NF007002">
    <property type="entry name" value="PRK09465.1"/>
    <property type="match status" value="1"/>
</dbReference>
<reference evidence="9 10" key="1">
    <citation type="journal article" date="2013" name="Int. J. Syst. Evol. Microbiol.">
        <title>Celerinatantimonas yamalensis sp. nov., a cold-adapted diazotrophic bacterium from a cold permafrost brine.</title>
        <authorList>
            <person name="Shcherbakova V."/>
            <person name="Chuvilskaya N."/>
            <person name="Rivkina E."/>
            <person name="Demidov N."/>
            <person name="Uchaeva V."/>
            <person name="Suetin S."/>
            <person name="Suzina N."/>
            <person name="Gilichinsky D."/>
        </authorList>
    </citation>
    <scope>NUCLEOTIDE SEQUENCE [LARGE SCALE GENOMIC DNA]</scope>
    <source>
        <strain evidence="9 10">C7</strain>
    </source>
</reference>
<dbReference type="PANTHER" id="PTHR30026:SF20">
    <property type="entry name" value="OUTER MEMBRANE PROTEIN TOLC"/>
    <property type="match status" value="1"/>
</dbReference>
<organism evidence="9 10">
    <name type="scientific">Celerinatantimonas yamalensis</name>
    <dbReference type="NCBI Taxonomy" id="559956"/>
    <lineage>
        <taxon>Bacteria</taxon>
        <taxon>Pseudomonadati</taxon>
        <taxon>Pseudomonadota</taxon>
        <taxon>Gammaproteobacteria</taxon>
        <taxon>Celerinatantimonadaceae</taxon>
        <taxon>Celerinatantimonas</taxon>
    </lineage>
</organism>
<dbReference type="SUPFAM" id="SSF56954">
    <property type="entry name" value="Outer membrane efflux proteins (OEP)"/>
    <property type="match status" value="1"/>
</dbReference>
<dbReference type="RefSeq" id="WP_408622912.1">
    <property type="nucleotide sequence ID" value="NZ_JBEQCT010000002.1"/>
</dbReference>
<dbReference type="Proteomes" id="UP001629953">
    <property type="component" value="Unassembled WGS sequence"/>
</dbReference>
<keyword evidence="3" id="KW-0813">Transport</keyword>
<evidence type="ECO:0000256" key="2">
    <source>
        <dbReference type="ARBA" id="ARBA00007613"/>
    </source>
</evidence>
<comment type="similarity">
    <text evidence="2">Belongs to the outer membrane factor (OMF) (TC 1.B.17) family.</text>
</comment>
<keyword evidence="6" id="KW-0472">Membrane</keyword>
<proteinExistence type="inferred from homology"/>
<evidence type="ECO:0000256" key="1">
    <source>
        <dbReference type="ARBA" id="ARBA00004442"/>
    </source>
</evidence>
<comment type="caution">
    <text evidence="9">The sequence shown here is derived from an EMBL/GenBank/DDBJ whole genome shotgun (WGS) entry which is preliminary data.</text>
</comment>
<dbReference type="EMBL" id="JBEQCT010000002">
    <property type="protein sequence ID" value="MFM2484727.1"/>
    <property type="molecule type" value="Genomic_DNA"/>
</dbReference>
<keyword evidence="4" id="KW-1134">Transmembrane beta strand</keyword>
<evidence type="ECO:0000313" key="10">
    <source>
        <dbReference type="Proteomes" id="UP001629953"/>
    </source>
</evidence>
<accession>A0ABW9G541</accession>
<protein>
    <submittedName>
        <fullName evidence="9">Outer membrane channel protein TolC</fullName>
    </submittedName>
</protein>
<dbReference type="InterPro" id="IPR003423">
    <property type="entry name" value="OMP_efflux"/>
</dbReference>
<dbReference type="InterPro" id="IPR051906">
    <property type="entry name" value="TolC-like"/>
</dbReference>
<keyword evidence="8" id="KW-0732">Signal</keyword>
<evidence type="ECO:0000256" key="5">
    <source>
        <dbReference type="ARBA" id="ARBA00022692"/>
    </source>
</evidence>
<sequence length="464" mass="50992">MKLKLTSVLVAVGLGSCALNSYADNLLQIYQLAQQKDPVILQSKAERDAAFERINQSQASLLPQIDLSAGYTYSTSVGDYQASKYNKASAGLNLTQSIFSQSNWINLGISEKSATEQAALYGYQQQDLMIRVATAYFNVLRAIDDLSYVRANKDAVKRQLDQTQQQYKVGLSPVTDVNEAQAEYDRTVAQEIQSENSLDNSYEAVRKIVGMIPRNLELLDTESFDPAPLQHEGQYWMNAASNKNLQLNAERIAKQISEQKISLAQSDHLPSLSLTGGLSTQDKYYRNDAINDTASDAGHADAASVGLEFSMPLYQGGEVNSKVREARYNYVSASQTLDQTYRTVQSNLNSTYNDVRANLSSIAAYKQAVKSSLSALKATEAGFEVGTRTIVDVQDATSNLYQAKEELAGSRYDYIINMLTLKQLAGTLKLSDLEGINALLYKPKQQIPVQPAAPSLSSSAQKTK</sequence>
<gene>
    <name evidence="9" type="primary">tolC</name>
    <name evidence="9" type="ORF">ABUE30_06560</name>
</gene>
<keyword evidence="10" id="KW-1185">Reference proteome</keyword>
<keyword evidence="5" id="KW-0812">Transmembrane</keyword>
<evidence type="ECO:0000256" key="3">
    <source>
        <dbReference type="ARBA" id="ARBA00022448"/>
    </source>
</evidence>
<dbReference type="InterPro" id="IPR058622">
    <property type="entry name" value="TolC"/>
</dbReference>
<evidence type="ECO:0000313" key="9">
    <source>
        <dbReference type="EMBL" id="MFM2484727.1"/>
    </source>
</evidence>
<dbReference type="InterPro" id="IPR010130">
    <property type="entry name" value="T1SS_OMP_TolC"/>
</dbReference>
<evidence type="ECO:0000256" key="6">
    <source>
        <dbReference type="ARBA" id="ARBA00023136"/>
    </source>
</evidence>
<keyword evidence="7" id="KW-0998">Cell outer membrane</keyword>
<feature type="signal peptide" evidence="8">
    <location>
        <begin position="1"/>
        <end position="23"/>
    </location>
</feature>
<dbReference type="PANTHER" id="PTHR30026">
    <property type="entry name" value="OUTER MEMBRANE PROTEIN TOLC"/>
    <property type="match status" value="1"/>
</dbReference>
<comment type="subcellular location">
    <subcellularLocation>
        <location evidence="1">Cell outer membrane</location>
    </subcellularLocation>
</comment>